<sequence>MGAGEMPERGGGDAGEEEEVERKHVSQNYNNSVVYVCGKEPSFQLRAADRRCIFQRLVSPQNMENVLLYYSTRHVLCSTAWNPICVVSVSVFLHTMMTDEFRAWTLSCSVHF</sequence>
<organism evidence="2 3">
    <name type="scientific">Batillaria attramentaria</name>
    <dbReference type="NCBI Taxonomy" id="370345"/>
    <lineage>
        <taxon>Eukaryota</taxon>
        <taxon>Metazoa</taxon>
        <taxon>Spiralia</taxon>
        <taxon>Lophotrochozoa</taxon>
        <taxon>Mollusca</taxon>
        <taxon>Gastropoda</taxon>
        <taxon>Caenogastropoda</taxon>
        <taxon>Sorbeoconcha</taxon>
        <taxon>Cerithioidea</taxon>
        <taxon>Batillariidae</taxon>
        <taxon>Batillaria</taxon>
    </lineage>
</organism>
<dbReference type="EMBL" id="JACVVK020000152">
    <property type="protein sequence ID" value="KAK7488317.1"/>
    <property type="molecule type" value="Genomic_DNA"/>
</dbReference>
<reference evidence="2 3" key="1">
    <citation type="journal article" date="2023" name="Sci. Data">
        <title>Genome assembly of the Korean intertidal mud-creeper Batillaria attramentaria.</title>
        <authorList>
            <person name="Patra A.K."/>
            <person name="Ho P.T."/>
            <person name="Jun S."/>
            <person name="Lee S.J."/>
            <person name="Kim Y."/>
            <person name="Won Y.J."/>
        </authorList>
    </citation>
    <scope>NUCLEOTIDE SEQUENCE [LARGE SCALE GENOMIC DNA]</scope>
    <source>
        <strain evidence="2">Wonlab-2016</strain>
    </source>
</reference>
<evidence type="ECO:0000256" key="1">
    <source>
        <dbReference type="SAM" id="MobiDB-lite"/>
    </source>
</evidence>
<dbReference type="AlphaFoldDB" id="A0ABD0KMI7"/>
<evidence type="ECO:0000313" key="2">
    <source>
        <dbReference type="EMBL" id="KAK7488317.1"/>
    </source>
</evidence>
<accession>A0ABD0KMI7</accession>
<protein>
    <submittedName>
        <fullName evidence="2">Uncharacterized protein</fullName>
    </submittedName>
</protein>
<keyword evidence="3" id="KW-1185">Reference proteome</keyword>
<evidence type="ECO:0000313" key="3">
    <source>
        <dbReference type="Proteomes" id="UP001519460"/>
    </source>
</evidence>
<dbReference type="Proteomes" id="UP001519460">
    <property type="component" value="Unassembled WGS sequence"/>
</dbReference>
<gene>
    <name evidence="2" type="ORF">BaRGS_00020476</name>
</gene>
<proteinExistence type="predicted"/>
<name>A0ABD0KMI7_9CAEN</name>
<feature type="region of interest" description="Disordered" evidence="1">
    <location>
        <begin position="1"/>
        <end position="25"/>
    </location>
</feature>
<comment type="caution">
    <text evidence="2">The sequence shown here is derived from an EMBL/GenBank/DDBJ whole genome shotgun (WGS) entry which is preliminary data.</text>
</comment>
<feature type="compositionally biased region" description="Basic and acidic residues" evidence="1">
    <location>
        <begin position="1"/>
        <end position="11"/>
    </location>
</feature>